<dbReference type="GO" id="GO:0003964">
    <property type="term" value="F:RNA-directed DNA polymerase activity"/>
    <property type="evidence" value="ECO:0007669"/>
    <property type="project" value="UniProtKB-KW"/>
</dbReference>
<evidence type="ECO:0000313" key="2">
    <source>
        <dbReference type="Proteomes" id="UP000245207"/>
    </source>
</evidence>
<gene>
    <name evidence="1" type="ORF">CTI12_AA080900</name>
</gene>
<dbReference type="AlphaFoldDB" id="A0A2U1Q092"/>
<protein>
    <submittedName>
        <fullName evidence="1">Reverse transcriptase domain-containing protein</fullName>
    </submittedName>
</protein>
<evidence type="ECO:0000313" key="1">
    <source>
        <dbReference type="EMBL" id="PWA91416.1"/>
    </source>
</evidence>
<dbReference type="OrthoDB" id="1720535at2759"/>
<comment type="caution">
    <text evidence="1">The sequence shown here is derived from an EMBL/GenBank/DDBJ whole genome shotgun (WGS) entry which is preliminary data.</text>
</comment>
<name>A0A2U1Q092_ARTAN</name>
<accession>A0A2U1Q092</accession>
<dbReference type="PANTHER" id="PTHR48462:SF1">
    <property type="entry name" value="PROTEIN, PUTATIVE-RELATED"/>
    <property type="match status" value="1"/>
</dbReference>
<proteinExistence type="predicted"/>
<sequence length="112" mass="12726">MAGKRIRRLLGSHQWSVKLLRGAVSRDVDFVTKLAMRRTTNVVYLMSLLPQLRDPLSELFLLRSCMGIAKLPFWFKDLSSVHIEDAALFMDKVLCGSIKNIVVCRGPFFGDL</sequence>
<organism evidence="1 2">
    <name type="scientific">Artemisia annua</name>
    <name type="common">Sweet wormwood</name>
    <dbReference type="NCBI Taxonomy" id="35608"/>
    <lineage>
        <taxon>Eukaryota</taxon>
        <taxon>Viridiplantae</taxon>
        <taxon>Streptophyta</taxon>
        <taxon>Embryophyta</taxon>
        <taxon>Tracheophyta</taxon>
        <taxon>Spermatophyta</taxon>
        <taxon>Magnoliopsida</taxon>
        <taxon>eudicotyledons</taxon>
        <taxon>Gunneridae</taxon>
        <taxon>Pentapetalae</taxon>
        <taxon>asterids</taxon>
        <taxon>campanulids</taxon>
        <taxon>Asterales</taxon>
        <taxon>Asteraceae</taxon>
        <taxon>Asteroideae</taxon>
        <taxon>Anthemideae</taxon>
        <taxon>Artemisiinae</taxon>
        <taxon>Artemisia</taxon>
    </lineage>
</organism>
<dbReference type="PANTHER" id="PTHR48462">
    <property type="entry name" value="PROTEIN, PUTATIVE-RELATED"/>
    <property type="match status" value="1"/>
</dbReference>
<keyword evidence="2" id="KW-1185">Reference proteome</keyword>
<keyword evidence="1" id="KW-0695">RNA-directed DNA polymerase</keyword>
<keyword evidence="1" id="KW-0808">Transferase</keyword>
<dbReference type="Proteomes" id="UP000245207">
    <property type="component" value="Unassembled WGS sequence"/>
</dbReference>
<dbReference type="EMBL" id="PKPP01000545">
    <property type="protein sequence ID" value="PWA91416.1"/>
    <property type="molecule type" value="Genomic_DNA"/>
</dbReference>
<keyword evidence="1" id="KW-0548">Nucleotidyltransferase</keyword>
<reference evidence="1 2" key="1">
    <citation type="journal article" date="2018" name="Mol. Plant">
        <title>The genome of Artemisia annua provides insight into the evolution of Asteraceae family and artemisinin biosynthesis.</title>
        <authorList>
            <person name="Shen Q."/>
            <person name="Zhang L."/>
            <person name="Liao Z."/>
            <person name="Wang S."/>
            <person name="Yan T."/>
            <person name="Shi P."/>
            <person name="Liu M."/>
            <person name="Fu X."/>
            <person name="Pan Q."/>
            <person name="Wang Y."/>
            <person name="Lv Z."/>
            <person name="Lu X."/>
            <person name="Zhang F."/>
            <person name="Jiang W."/>
            <person name="Ma Y."/>
            <person name="Chen M."/>
            <person name="Hao X."/>
            <person name="Li L."/>
            <person name="Tang Y."/>
            <person name="Lv G."/>
            <person name="Zhou Y."/>
            <person name="Sun X."/>
            <person name="Brodelius P.E."/>
            <person name="Rose J.K.C."/>
            <person name="Tang K."/>
        </authorList>
    </citation>
    <scope>NUCLEOTIDE SEQUENCE [LARGE SCALE GENOMIC DNA]</scope>
    <source>
        <strain evidence="2">cv. Huhao1</strain>
        <tissue evidence="1">Leaf</tissue>
    </source>
</reference>